<reference evidence="3 4" key="1">
    <citation type="submission" date="2017-04" db="EMBL/GenBank/DDBJ databases">
        <title>Genome Announcement: Closed genomes of Ralstonia solanacearum strains K60, UW551, and UW700.</title>
        <authorList>
            <person name="Hayes M."/>
            <person name="Macintyre A.M."/>
            <person name="Allen C."/>
        </authorList>
    </citation>
    <scope>NUCLEOTIDE SEQUENCE [LARGE SCALE GENOMIC DNA]</scope>
    <source>
        <strain evidence="3 4">UW25</strain>
    </source>
</reference>
<evidence type="ECO:0000259" key="2">
    <source>
        <dbReference type="Pfam" id="PF24322"/>
    </source>
</evidence>
<dbReference type="InterPro" id="IPR029058">
    <property type="entry name" value="AB_hydrolase_fold"/>
</dbReference>
<feature type="domain" description="Antibacterial effector protein Tle3 C-terminal" evidence="1">
    <location>
        <begin position="533"/>
        <end position="689"/>
    </location>
</feature>
<accession>A0AAP8D5G7</accession>
<gene>
    <name evidence="3" type="ORF">B7R77_17280</name>
</gene>
<evidence type="ECO:0000259" key="1">
    <source>
        <dbReference type="Pfam" id="PF11678"/>
    </source>
</evidence>
<protein>
    <recommendedName>
        <fullName evidence="5">DUF3274 domain-containing protein</fullName>
    </recommendedName>
</protein>
<evidence type="ECO:0008006" key="5">
    <source>
        <dbReference type="Google" id="ProtNLM"/>
    </source>
</evidence>
<dbReference type="Pfam" id="PF11678">
    <property type="entry name" value="Tle3_C"/>
    <property type="match status" value="1"/>
</dbReference>
<dbReference type="EMBL" id="NCTK01000001">
    <property type="protein sequence ID" value="OYQ14826.1"/>
    <property type="molecule type" value="Genomic_DNA"/>
</dbReference>
<dbReference type="InterPro" id="IPR056221">
    <property type="entry name" value="Tle3_ab_dom"/>
</dbReference>
<dbReference type="SUPFAM" id="SSF53474">
    <property type="entry name" value="alpha/beta-Hydrolases"/>
    <property type="match status" value="1"/>
</dbReference>
<dbReference type="AlphaFoldDB" id="A0AAP8D5G7"/>
<evidence type="ECO:0000313" key="4">
    <source>
        <dbReference type="Proteomes" id="UP000216164"/>
    </source>
</evidence>
<dbReference type="RefSeq" id="WP_003267653.1">
    <property type="nucleotide sequence ID" value="NZ_NCTK01000001.1"/>
</dbReference>
<comment type="caution">
    <text evidence="3">The sequence shown here is derived from an EMBL/GenBank/DDBJ whole genome shotgun (WGS) entry which is preliminary data.</text>
</comment>
<organism evidence="3 4">
    <name type="scientific">Ralstonia solanacearum K60</name>
    <dbReference type="NCBI Taxonomy" id="1091042"/>
    <lineage>
        <taxon>Bacteria</taxon>
        <taxon>Pseudomonadati</taxon>
        <taxon>Pseudomonadota</taxon>
        <taxon>Betaproteobacteria</taxon>
        <taxon>Burkholderiales</taxon>
        <taxon>Burkholderiaceae</taxon>
        <taxon>Ralstonia</taxon>
        <taxon>Ralstonia solanacearum species complex</taxon>
    </lineage>
</organism>
<dbReference type="Gene3D" id="3.40.50.1820">
    <property type="entry name" value="alpha/beta hydrolase"/>
    <property type="match status" value="1"/>
</dbReference>
<name>A0AAP8D5G7_RALSL</name>
<proteinExistence type="predicted"/>
<dbReference type="Proteomes" id="UP000216164">
    <property type="component" value="Unassembled WGS sequence"/>
</dbReference>
<dbReference type="InterPro" id="IPR021692">
    <property type="entry name" value="Tle3_C"/>
</dbReference>
<feature type="domain" description="T6SS Tle3 phospholipase effector alpha/beta" evidence="2">
    <location>
        <begin position="35"/>
        <end position="391"/>
    </location>
</feature>
<dbReference type="Pfam" id="PF24322">
    <property type="entry name" value="Tle3"/>
    <property type="match status" value="1"/>
</dbReference>
<evidence type="ECO:0000313" key="3">
    <source>
        <dbReference type="EMBL" id="OYQ14826.1"/>
    </source>
</evidence>
<sequence length="693" mass="76709">MPAANQNKQVIAQGAGILHSHRAGDRNIAVPRDRPGVVIFLHGVNDPGASYSLVEQGLCAGVGERLGRTDLKPGQYGVAFAQAKDVKHGQPGFDLLKSIKYDPDTYLYQRTEVATGVDATNSILIPFYWGYRAAPNEIKGGEKNPATLRGQYQDKAGNRLSKHFAKGGGMFNNATTNIPAMYDAGWSGNAANWLAVHTQMSDYQYSNDSPHRHYFVLAAERLAMLVREIRAVDPNETITIMAHSQGTLITLLAQALLVEDGTSRCADCIIMVDTPYGLGEPTLSGLAQPRATPYTTRGKLNTLINIVKAVSAQPHRAPALTELGATNPDYGGRTGLKWSPEPKKAVRLDKDGSTHVFSERDNRGKVYLYFCTEDHTVNIPTIQGIGTHGVPDSIDEEWVGSRKVLGVALKSKTTLPAMDMLKKIGFRQRLWSKVPEERADGKHQPRTVGKAPEYYDTVIAEERRCVNGEEIVPPYVPNLYGQEAIKGTPTKDGLDRPDHVSRDLLIGNSNAALPFKAFPTNCPKNIVGNLAAMKAWYNAQYPDPEDQTGLVRSMVGLNDVRYEREETPNEARERLEKDHKKWDGNSYHSAILRDADNMRRVASMDVAIGQARSLDDQDMRNLLIAIADWKIDEEAVQVIRKNPKFNSLSGKSRALVEASFLYYKSGKFPTELVSKKPPTLVDAETYRDREKRQ</sequence>